<keyword evidence="7" id="KW-0411">Iron-sulfur</keyword>
<sequence>MNTAESKAHSVKERAGYALNNEFLRNAVKFTTERLRLGKKLASEEHGNWDEWRERGRQIRLHTIAHLDYYLNEFAEQARANGAHVHFAETAEEAVALSLQIAEHKSAKSVVKSKSMVSEELHLNKALDSIGVEAVETDLGEYIIQLADETPSHIIIPAIHKNRYQIAELLSEEAGETLPPDTAIMAGFVRMKLREKFLEADIGMTGCNFAIAETGSMVLFENEGNARMVTTVPKTQITLMGMERIIPSWADLEVMATLLPRSATGQKLTVYMSGISGPKRELDADGPDEMHIIIIDNGRSLQLGDPEFQELLNCIRCGACLNACPVYRHIGGHAYGGTYSGPIGAVLTPALNKNVAEWDDIANASSLCGACYEACPVKIPLHDMLVSLRRRKIEAGRGDKLEAMGMKGFSAIMGNAKRYRSVVSLGKWGQKFVVRNGEIRTRIGPLKGWNSYRVTPSLPKQSFRDRWPEMERDIRRTSGQMEPEIANRLKERLQQQKSRKGEDSHG</sequence>
<dbReference type="GO" id="GO:0006089">
    <property type="term" value="P:lactate metabolic process"/>
    <property type="evidence" value="ECO:0007669"/>
    <property type="project" value="InterPro"/>
</dbReference>
<dbReference type="EMBL" id="LWMH01000002">
    <property type="protein sequence ID" value="KZS43518.1"/>
    <property type="molecule type" value="Genomic_DNA"/>
</dbReference>
<keyword evidence="4" id="KW-0677">Repeat</keyword>
<organism evidence="9 10">
    <name type="scientific">Paenibacillus glucanolyticus</name>
    <dbReference type="NCBI Taxonomy" id="59843"/>
    <lineage>
        <taxon>Bacteria</taxon>
        <taxon>Bacillati</taxon>
        <taxon>Bacillota</taxon>
        <taxon>Bacilli</taxon>
        <taxon>Bacillales</taxon>
        <taxon>Paenibacillaceae</taxon>
        <taxon>Paenibacillus</taxon>
    </lineage>
</organism>
<dbReference type="InterPro" id="IPR004452">
    <property type="entry name" value="LutB/LldF"/>
</dbReference>
<keyword evidence="10" id="KW-1185">Reference proteome</keyword>
<keyword evidence="1" id="KW-0813">Transport</keyword>
<dbReference type="InterPro" id="IPR017896">
    <property type="entry name" value="4Fe4S_Fe-S-bd"/>
</dbReference>
<dbReference type="AlphaFoldDB" id="A0A163E041"/>
<dbReference type="Gene3D" id="3.40.50.10420">
    <property type="entry name" value="NagB/RpiA/CoA transferase-like"/>
    <property type="match status" value="1"/>
</dbReference>
<evidence type="ECO:0000256" key="7">
    <source>
        <dbReference type="ARBA" id="ARBA00023014"/>
    </source>
</evidence>
<evidence type="ECO:0000256" key="3">
    <source>
        <dbReference type="ARBA" id="ARBA00022723"/>
    </source>
</evidence>
<dbReference type="InterPro" id="IPR037171">
    <property type="entry name" value="NagB/RpiA_transferase-like"/>
</dbReference>
<protein>
    <submittedName>
        <fullName evidence="9">Amino acid dehydrogenase</fullName>
    </submittedName>
</protein>
<evidence type="ECO:0000259" key="8">
    <source>
        <dbReference type="PROSITE" id="PS51379"/>
    </source>
</evidence>
<keyword evidence="6" id="KW-0408">Iron</keyword>
<dbReference type="NCBIfam" id="TIGR00273">
    <property type="entry name" value="LutB/LldF family L-lactate oxidation iron-sulfur protein"/>
    <property type="match status" value="1"/>
</dbReference>
<dbReference type="SUPFAM" id="SSF46548">
    <property type="entry name" value="alpha-helical ferredoxin"/>
    <property type="match status" value="1"/>
</dbReference>
<dbReference type="PANTHER" id="PTHR47153">
    <property type="entry name" value="LACTATE UTILIZATION PROTEIN B"/>
    <property type="match status" value="1"/>
</dbReference>
<feature type="domain" description="4Fe-4S ferredoxin-type" evidence="8">
    <location>
        <begin position="304"/>
        <end position="335"/>
    </location>
</feature>
<dbReference type="InterPro" id="IPR009051">
    <property type="entry name" value="Helical_ferredxn"/>
</dbReference>
<dbReference type="GeneID" id="97554991"/>
<dbReference type="SUPFAM" id="SSF100950">
    <property type="entry name" value="NagB/RpiA/CoA transferase-like"/>
    <property type="match status" value="1"/>
</dbReference>
<keyword evidence="2" id="KW-0004">4Fe-4S</keyword>
<evidence type="ECO:0000256" key="1">
    <source>
        <dbReference type="ARBA" id="ARBA00022448"/>
    </source>
</evidence>
<accession>A0A163E041</accession>
<dbReference type="Pfam" id="PF11870">
    <property type="entry name" value="LutB_C"/>
    <property type="match status" value="1"/>
</dbReference>
<dbReference type="InterPro" id="IPR024185">
    <property type="entry name" value="FTHF_cligase-like_sf"/>
</dbReference>
<evidence type="ECO:0000256" key="4">
    <source>
        <dbReference type="ARBA" id="ARBA00022737"/>
    </source>
</evidence>
<dbReference type="PANTHER" id="PTHR47153:SF2">
    <property type="entry name" value="LACTATE UTILIZATION PROTEIN B"/>
    <property type="match status" value="1"/>
</dbReference>
<evidence type="ECO:0000256" key="6">
    <source>
        <dbReference type="ARBA" id="ARBA00023004"/>
    </source>
</evidence>
<dbReference type="InterPro" id="IPR017900">
    <property type="entry name" value="4Fe4S_Fe_S_CS"/>
</dbReference>
<dbReference type="Gene3D" id="1.10.1060.10">
    <property type="entry name" value="Alpha-helical ferredoxin"/>
    <property type="match status" value="1"/>
</dbReference>
<gene>
    <name evidence="9" type="ORF">AWU65_25790</name>
</gene>
<evidence type="ECO:0000256" key="5">
    <source>
        <dbReference type="ARBA" id="ARBA00022982"/>
    </source>
</evidence>
<comment type="caution">
    <text evidence="9">The sequence shown here is derived from an EMBL/GenBank/DDBJ whole genome shotgun (WGS) entry which is preliminary data.</text>
</comment>
<keyword evidence="3" id="KW-0479">Metal-binding</keyword>
<dbReference type="STRING" id="59843.A3958_24410"/>
<evidence type="ECO:0000256" key="2">
    <source>
        <dbReference type="ARBA" id="ARBA00022485"/>
    </source>
</evidence>
<evidence type="ECO:0000313" key="9">
    <source>
        <dbReference type="EMBL" id="KZS43518.1"/>
    </source>
</evidence>
<dbReference type="Pfam" id="PF13183">
    <property type="entry name" value="Fer4_8"/>
    <property type="match status" value="1"/>
</dbReference>
<reference evidence="9" key="1">
    <citation type="journal article" date="2016" name="Genome Announc.">
        <title>Draft genomes of two strains of Paenibacillus glucanolyticus with capability to degrade lignocellulose.</title>
        <authorList>
            <person name="Mathews S.L."/>
            <person name="Pawlak J."/>
            <person name="Grunden A.M."/>
        </authorList>
    </citation>
    <scope>NUCLEOTIDE SEQUENCE [LARGE SCALE GENOMIC DNA]</scope>
    <source>
        <strain evidence="9">SLM1</strain>
    </source>
</reference>
<dbReference type="Proteomes" id="UP000076796">
    <property type="component" value="Unassembled WGS sequence"/>
</dbReference>
<dbReference type="OrthoDB" id="9782337at2"/>
<name>A0A163E041_9BACL</name>
<dbReference type="Pfam" id="PF02589">
    <property type="entry name" value="LUD_dom"/>
    <property type="match status" value="1"/>
</dbReference>
<proteinExistence type="predicted"/>
<dbReference type="InterPro" id="IPR024569">
    <property type="entry name" value="LutB_C"/>
</dbReference>
<keyword evidence="5" id="KW-0249">Electron transport</keyword>
<dbReference type="InterPro" id="IPR003741">
    <property type="entry name" value="LUD_dom"/>
</dbReference>
<dbReference type="RefSeq" id="WP_006211049.1">
    <property type="nucleotide sequence ID" value="NZ_CBCSBX010000001.1"/>
</dbReference>
<dbReference type="GO" id="GO:0046872">
    <property type="term" value="F:metal ion binding"/>
    <property type="evidence" value="ECO:0007669"/>
    <property type="project" value="UniProtKB-KW"/>
</dbReference>
<dbReference type="GO" id="GO:0051539">
    <property type="term" value="F:4 iron, 4 sulfur cluster binding"/>
    <property type="evidence" value="ECO:0007669"/>
    <property type="project" value="UniProtKB-KW"/>
</dbReference>
<evidence type="ECO:0000313" key="10">
    <source>
        <dbReference type="Proteomes" id="UP000076796"/>
    </source>
</evidence>
<dbReference type="PROSITE" id="PS51379">
    <property type="entry name" value="4FE4S_FER_2"/>
    <property type="match status" value="1"/>
</dbReference>
<dbReference type="KEGG" id="pglu:A3958_24410"/>
<dbReference type="PROSITE" id="PS00198">
    <property type="entry name" value="4FE4S_FER_1"/>
    <property type="match status" value="1"/>
</dbReference>